<dbReference type="Proteomes" id="UP000294614">
    <property type="component" value="Unassembled WGS sequence"/>
</dbReference>
<dbReference type="AlphaFoldDB" id="A0A4R1KCS7"/>
<protein>
    <submittedName>
        <fullName evidence="1">Uncharacterized protein</fullName>
    </submittedName>
</protein>
<accession>A0A4R1KCS7</accession>
<evidence type="ECO:0000313" key="1">
    <source>
        <dbReference type="EMBL" id="TCK62355.1"/>
    </source>
</evidence>
<proteinExistence type="predicted"/>
<reference evidence="1 2" key="1">
    <citation type="submission" date="2019-03" db="EMBL/GenBank/DDBJ databases">
        <title>Genomic Encyclopedia of Type Strains, Phase IV (KMG-IV): sequencing the most valuable type-strain genomes for metagenomic binning, comparative biology and taxonomic classification.</title>
        <authorList>
            <person name="Goeker M."/>
        </authorList>
    </citation>
    <scope>NUCLEOTIDE SEQUENCE [LARGE SCALE GENOMIC DNA]</scope>
    <source>
        <strain evidence="1 2">DSM 24984</strain>
    </source>
</reference>
<evidence type="ECO:0000313" key="2">
    <source>
        <dbReference type="Proteomes" id="UP000294614"/>
    </source>
</evidence>
<comment type="caution">
    <text evidence="1">The sequence shown here is derived from an EMBL/GenBank/DDBJ whole genome shotgun (WGS) entry which is preliminary data.</text>
</comment>
<keyword evidence="2" id="KW-1185">Reference proteome</keyword>
<name>A0A4R1KCS7_9BACT</name>
<organism evidence="1 2">
    <name type="scientific">Seleniivibrio woodruffii</name>
    <dbReference type="NCBI Taxonomy" id="1078050"/>
    <lineage>
        <taxon>Bacteria</taxon>
        <taxon>Pseudomonadati</taxon>
        <taxon>Deferribacterota</taxon>
        <taxon>Deferribacteres</taxon>
        <taxon>Deferribacterales</taxon>
        <taxon>Geovibrionaceae</taxon>
        <taxon>Seleniivibrio</taxon>
    </lineage>
</organism>
<gene>
    <name evidence="1" type="ORF">C8D98_0880</name>
</gene>
<sequence length="102" mass="11484">MDSIKVALIGAGQLGSRHLQALAFSQSTTDISETKKDKLVNSEEDYIREYNGNIYDETPNKAICIDICQYGSDILLEHNIYLSEYSNKIIADKIFKNGNHVQ</sequence>
<dbReference type="EMBL" id="SMGG01000003">
    <property type="protein sequence ID" value="TCK62355.1"/>
    <property type="molecule type" value="Genomic_DNA"/>
</dbReference>
<dbReference type="RefSeq" id="WP_132872348.1">
    <property type="nucleotide sequence ID" value="NZ_SMGG01000003.1"/>
</dbReference>
<dbReference type="OrthoDB" id="2043779at2"/>